<evidence type="ECO:0000313" key="10">
    <source>
        <dbReference type="Proteomes" id="UP000636800"/>
    </source>
</evidence>
<keyword evidence="3" id="KW-1134">Transmembrane beta strand</keyword>
<comment type="caution">
    <text evidence="9">The sequence shown here is derived from an EMBL/GenBank/DDBJ whole genome shotgun (WGS) entry which is preliminary data.</text>
</comment>
<dbReference type="GO" id="GO:0005741">
    <property type="term" value="C:mitochondrial outer membrane"/>
    <property type="evidence" value="ECO:0007669"/>
    <property type="project" value="UniProtKB-SubCell"/>
</dbReference>
<keyword evidence="10" id="KW-1185">Reference proteome</keyword>
<feature type="domain" description="Bacterial surface antigen (D15)" evidence="8">
    <location>
        <begin position="60"/>
        <end position="242"/>
    </location>
</feature>
<evidence type="ECO:0000313" key="9">
    <source>
        <dbReference type="EMBL" id="KAG0467590.1"/>
    </source>
</evidence>
<dbReference type="EMBL" id="JADCNL010000009">
    <property type="protein sequence ID" value="KAG0467590.1"/>
    <property type="molecule type" value="Genomic_DNA"/>
</dbReference>
<sequence>MVVKSKKGNGLTGATAHFFYSSYKKKDLWSLEGILRNETIWRIYEQVSWKLEMFEEFDLRGALPLGFFHSALNVGVAAGLIMPWGNGFMSSATPLPDRFYMGGSSSPLCSLGGPGSLLGFKMRGLGPIDFRRTIPSKSDGTVDPPATPGWDAVGGDLAVTACADISFNLPLKVLRDSGIYGHAFVSAGNLEKLSEGSIKDFSFKRFLRNFRSSAGVGIIVPTKLFRMEVNYCYILRHLEHDKGKSG</sequence>
<evidence type="ECO:0000256" key="5">
    <source>
        <dbReference type="ARBA" id="ARBA00022805"/>
    </source>
</evidence>
<evidence type="ECO:0000256" key="7">
    <source>
        <dbReference type="ARBA" id="ARBA00024013"/>
    </source>
</evidence>
<reference evidence="9 10" key="1">
    <citation type="journal article" date="2020" name="Nat. Food">
        <title>A phased Vanilla planifolia genome enables genetic improvement of flavour and production.</title>
        <authorList>
            <person name="Hasing T."/>
            <person name="Tang H."/>
            <person name="Brym M."/>
            <person name="Khazi F."/>
            <person name="Huang T."/>
            <person name="Chambers A.H."/>
        </authorList>
    </citation>
    <scope>NUCLEOTIDE SEQUENCE [LARGE SCALE GENOMIC DNA]</scope>
    <source>
        <tissue evidence="9">Leaf</tissue>
    </source>
</reference>
<comment type="similarity">
    <text evidence="2">Belongs to the SAM50/omp85 family.</text>
</comment>
<dbReference type="Gene3D" id="2.40.160.50">
    <property type="entry name" value="membrane protein fhac: a member of the omp85/tpsb transporter family"/>
    <property type="match status" value="1"/>
</dbReference>
<dbReference type="AlphaFoldDB" id="A0A835UP35"/>
<evidence type="ECO:0000256" key="4">
    <source>
        <dbReference type="ARBA" id="ARBA00022692"/>
    </source>
</evidence>
<dbReference type="InterPro" id="IPR039910">
    <property type="entry name" value="D15-like"/>
</dbReference>
<dbReference type="Proteomes" id="UP000636800">
    <property type="component" value="Unassembled WGS sequence"/>
</dbReference>
<accession>A0A835UP35</accession>
<dbReference type="InterPro" id="IPR000184">
    <property type="entry name" value="Bac_surfAg_D15"/>
</dbReference>
<protein>
    <recommendedName>
        <fullName evidence="8">Bacterial surface antigen (D15) domain-containing protein</fullName>
    </recommendedName>
</protein>
<dbReference type="PANTHER" id="PTHR12815">
    <property type="entry name" value="SORTING AND ASSEMBLY MACHINERY SAMM50 PROTEIN FAMILY MEMBER"/>
    <property type="match status" value="1"/>
</dbReference>
<evidence type="ECO:0000256" key="3">
    <source>
        <dbReference type="ARBA" id="ARBA00022452"/>
    </source>
</evidence>
<dbReference type="PANTHER" id="PTHR12815:SF18">
    <property type="entry name" value="SORTING AND ASSEMBLY MACHINERY COMPONENT 50 HOMOLOG"/>
    <property type="match status" value="1"/>
</dbReference>
<dbReference type="Pfam" id="PF01103">
    <property type="entry name" value="Omp85"/>
    <property type="match status" value="1"/>
</dbReference>
<evidence type="ECO:0000259" key="8">
    <source>
        <dbReference type="Pfam" id="PF01103"/>
    </source>
</evidence>
<comment type="subcellular location">
    <subcellularLocation>
        <location evidence="1">Mitochondrion outer membrane</location>
        <topology evidence="1">Multi-pass membrane protein</topology>
    </subcellularLocation>
    <subcellularLocation>
        <location evidence="7">Plastid</location>
        <location evidence="7">Chloroplast outer membrane</location>
    </subcellularLocation>
</comment>
<evidence type="ECO:0000256" key="6">
    <source>
        <dbReference type="ARBA" id="ARBA00023136"/>
    </source>
</evidence>
<keyword evidence="5" id="KW-0934">Plastid</keyword>
<name>A0A835UP35_VANPL</name>
<keyword evidence="4" id="KW-0812">Transmembrane</keyword>
<proteinExistence type="inferred from homology"/>
<organism evidence="9 10">
    <name type="scientific">Vanilla planifolia</name>
    <name type="common">Vanilla</name>
    <dbReference type="NCBI Taxonomy" id="51239"/>
    <lineage>
        <taxon>Eukaryota</taxon>
        <taxon>Viridiplantae</taxon>
        <taxon>Streptophyta</taxon>
        <taxon>Embryophyta</taxon>
        <taxon>Tracheophyta</taxon>
        <taxon>Spermatophyta</taxon>
        <taxon>Magnoliopsida</taxon>
        <taxon>Liliopsida</taxon>
        <taxon>Asparagales</taxon>
        <taxon>Orchidaceae</taxon>
        <taxon>Vanilloideae</taxon>
        <taxon>Vanilleae</taxon>
        <taxon>Vanilla</taxon>
    </lineage>
</organism>
<keyword evidence="6" id="KW-0472">Membrane</keyword>
<keyword evidence="5" id="KW-1002">Plastid outer membrane</keyword>
<gene>
    <name evidence="9" type="ORF">HPP92_019170</name>
</gene>
<dbReference type="GO" id="GO:0009707">
    <property type="term" value="C:chloroplast outer membrane"/>
    <property type="evidence" value="ECO:0007669"/>
    <property type="project" value="UniProtKB-SubCell"/>
</dbReference>
<evidence type="ECO:0000256" key="1">
    <source>
        <dbReference type="ARBA" id="ARBA00004374"/>
    </source>
</evidence>
<evidence type="ECO:0000256" key="2">
    <source>
        <dbReference type="ARBA" id="ARBA00010913"/>
    </source>
</evidence>
<dbReference type="OrthoDB" id="1742084at2759"/>